<evidence type="ECO:0000256" key="2">
    <source>
        <dbReference type="ARBA" id="ARBA00022827"/>
    </source>
</evidence>
<comment type="caution">
    <text evidence="4">The sequence shown here is derived from an EMBL/GenBank/DDBJ whole genome shotgun (WGS) entry which is preliminary data.</text>
</comment>
<dbReference type="Proteomes" id="UP001143304">
    <property type="component" value="Unassembled WGS sequence"/>
</dbReference>
<dbReference type="PANTHER" id="PTHR42877:SF4">
    <property type="entry name" value="FAD_NAD(P)-BINDING DOMAIN-CONTAINING PROTEIN-RELATED"/>
    <property type="match status" value="1"/>
</dbReference>
<dbReference type="EMBL" id="SHNO01000001">
    <property type="protein sequence ID" value="MCX2978004.1"/>
    <property type="molecule type" value="Genomic_DNA"/>
</dbReference>
<dbReference type="PANTHER" id="PTHR42877">
    <property type="entry name" value="L-ORNITHINE N(5)-MONOOXYGENASE-RELATED"/>
    <property type="match status" value="1"/>
</dbReference>
<dbReference type="Gene3D" id="3.50.50.60">
    <property type="entry name" value="FAD/NAD(P)-binding domain"/>
    <property type="match status" value="2"/>
</dbReference>
<dbReference type="PRINTS" id="PR00370">
    <property type="entry name" value="FMOXYGENASE"/>
</dbReference>
<dbReference type="InterPro" id="IPR051209">
    <property type="entry name" value="FAD-bind_Monooxygenase_sf"/>
</dbReference>
<evidence type="ECO:0000256" key="3">
    <source>
        <dbReference type="ARBA" id="ARBA00023002"/>
    </source>
</evidence>
<keyword evidence="5" id="KW-1185">Reference proteome</keyword>
<dbReference type="Pfam" id="PF00743">
    <property type="entry name" value="FMO-like"/>
    <property type="match status" value="1"/>
</dbReference>
<evidence type="ECO:0000256" key="1">
    <source>
        <dbReference type="ARBA" id="ARBA00022630"/>
    </source>
</evidence>
<evidence type="ECO:0000313" key="5">
    <source>
        <dbReference type="Proteomes" id="UP001143304"/>
    </source>
</evidence>
<dbReference type="InterPro" id="IPR000960">
    <property type="entry name" value="Flavin_mOase"/>
</dbReference>
<organism evidence="4 5">
    <name type="scientific">Candidatus Marimicrobium litorale</name>
    <dbReference type="NCBI Taxonomy" id="2518991"/>
    <lineage>
        <taxon>Bacteria</taxon>
        <taxon>Pseudomonadati</taxon>
        <taxon>Pseudomonadota</taxon>
        <taxon>Gammaproteobacteria</taxon>
        <taxon>Cellvibrionales</taxon>
        <taxon>Halieaceae</taxon>
        <taxon>Marimicrobium</taxon>
    </lineage>
</organism>
<dbReference type="SUPFAM" id="SSF51905">
    <property type="entry name" value="FAD/NAD(P)-binding domain"/>
    <property type="match status" value="2"/>
</dbReference>
<dbReference type="InterPro" id="IPR036188">
    <property type="entry name" value="FAD/NAD-bd_sf"/>
</dbReference>
<accession>A0ABT3T7D7</accession>
<gene>
    <name evidence="4" type="ORF">EYC82_11615</name>
</gene>
<name>A0ABT3T7D7_9GAMM</name>
<reference evidence="4" key="1">
    <citation type="submission" date="2019-02" db="EMBL/GenBank/DDBJ databases">
        <authorList>
            <person name="Li S.-H."/>
        </authorList>
    </citation>
    <scope>NUCLEOTIDE SEQUENCE</scope>
    <source>
        <strain evidence="4">IMCC11814</strain>
    </source>
</reference>
<proteinExistence type="predicted"/>
<keyword evidence="2" id="KW-0274">FAD</keyword>
<keyword evidence="3" id="KW-0560">Oxidoreductase</keyword>
<sequence>MPTGLFDSPGRHSMKIAIIGAGPSGIAAGRELLQQGFQDFTIFDELDGPGGTWRQHSYPGLACDVWAHSYTFSYAPNPDWSASFVGYEEIQQYLANCCTQFGLDSHLMLKTSISRASYAGEGKWLLESKDGPLGEFDIVINAMGNQHTPLYPNVEGISHFKGDSWHSTEWNHDVKLEGKKVVIVGSAAAAVQIVPEVAKKAGHLTVLQRTANWIMPRNRKMYSARQRWRFRHIPGSIALTRWVQRMMMGQVEYAVTVGHNRMGQFENVARKYIDKAIEDPALREVLLPDSDYGCKRGLVSDDFYPALNRDNVELVPEGLRRVTEGGIVTEGGRDIEADIIIYCTGYKILDYDRFDVVGKDGRNLGEELAGDPRSFKGIATPGFPNYFFAIGPNGLVLNVSFFITAERNMKTIVGLLAALRDKGGRSLEVRQDSFDQYNEWMDGRFERFSWGSSKCDSYYTAGSGHPPFLFPGNFKEFSGLHDASGLHEFNTTPS</sequence>
<protein>
    <submittedName>
        <fullName evidence="4">NAD(P)/FAD-dependent oxidoreductase</fullName>
    </submittedName>
</protein>
<keyword evidence="1" id="KW-0285">Flavoprotein</keyword>
<dbReference type="InterPro" id="IPR020946">
    <property type="entry name" value="Flavin_mOase-like"/>
</dbReference>
<evidence type="ECO:0000313" key="4">
    <source>
        <dbReference type="EMBL" id="MCX2978004.1"/>
    </source>
</evidence>